<organism evidence="5">
    <name type="scientific">Rodentolepis nana</name>
    <name type="common">Dwarf tapeworm</name>
    <name type="synonym">Hymenolepis nana</name>
    <dbReference type="NCBI Taxonomy" id="102285"/>
    <lineage>
        <taxon>Eukaryota</taxon>
        <taxon>Metazoa</taxon>
        <taxon>Spiralia</taxon>
        <taxon>Lophotrochozoa</taxon>
        <taxon>Platyhelminthes</taxon>
        <taxon>Cestoda</taxon>
        <taxon>Eucestoda</taxon>
        <taxon>Cyclophyllidea</taxon>
        <taxon>Hymenolepididae</taxon>
        <taxon>Rodentolepis</taxon>
    </lineage>
</organism>
<sequence>MAEEKTLNVGVFGDKDVGKTALVGRFTEKKFIKTNTTTFLNMPVCKENVYGTSVQFSFYDVPGSPEYSSLAAGVYAGIEVAVLCFDVTNEASFQALQGWVDRIKPGLPAGAIKVLVGCKSDLKRVIQLETARNFATQNGYIYFDVSSKSNQKEINEVFNVAAAKALGIPIPAPPVSSQSDMLIWYIDS</sequence>
<keyword evidence="2" id="KW-0547">Nucleotide-binding</keyword>
<evidence type="ECO:0000256" key="1">
    <source>
        <dbReference type="ARBA" id="ARBA00006270"/>
    </source>
</evidence>
<dbReference type="PANTHER" id="PTHR47978">
    <property type="match status" value="1"/>
</dbReference>
<dbReference type="InterPro" id="IPR005225">
    <property type="entry name" value="Small_GTP-bd"/>
</dbReference>
<reference evidence="3 4" key="2">
    <citation type="submission" date="2018-11" db="EMBL/GenBank/DDBJ databases">
        <authorList>
            <consortium name="Pathogen Informatics"/>
        </authorList>
    </citation>
    <scope>NUCLEOTIDE SEQUENCE [LARGE SCALE GENOMIC DNA]</scope>
</reference>
<dbReference type="AlphaFoldDB" id="A0A0R3TR40"/>
<dbReference type="Proteomes" id="UP000278807">
    <property type="component" value="Unassembled WGS sequence"/>
</dbReference>
<comment type="similarity">
    <text evidence="1">Belongs to the small GTPase superfamily. Rab family.</text>
</comment>
<dbReference type="SMART" id="SM00174">
    <property type="entry name" value="RHO"/>
    <property type="match status" value="1"/>
</dbReference>
<dbReference type="InterPro" id="IPR027417">
    <property type="entry name" value="P-loop_NTPase"/>
</dbReference>
<evidence type="ECO:0000313" key="3">
    <source>
        <dbReference type="EMBL" id="VDO07013.1"/>
    </source>
</evidence>
<dbReference type="PRINTS" id="PR00449">
    <property type="entry name" value="RASTRNSFRMNG"/>
</dbReference>
<dbReference type="InterPro" id="IPR001806">
    <property type="entry name" value="Small_GTPase"/>
</dbReference>
<dbReference type="WBParaSite" id="HNAJ_0001003201-mRNA-1">
    <property type="protein sequence ID" value="HNAJ_0001003201-mRNA-1"/>
    <property type="gene ID" value="HNAJ_0001003201"/>
</dbReference>
<dbReference type="SUPFAM" id="SSF52540">
    <property type="entry name" value="P-loop containing nucleoside triphosphate hydrolases"/>
    <property type="match status" value="1"/>
</dbReference>
<accession>A0A0R3TR40</accession>
<dbReference type="CDD" id="cd00154">
    <property type="entry name" value="Rab"/>
    <property type="match status" value="1"/>
</dbReference>
<dbReference type="NCBIfam" id="TIGR00231">
    <property type="entry name" value="small_GTP"/>
    <property type="match status" value="1"/>
</dbReference>
<dbReference type="OrthoDB" id="6248568at2759"/>
<dbReference type="SMART" id="SM00173">
    <property type="entry name" value="RAS"/>
    <property type="match status" value="1"/>
</dbReference>
<protein>
    <submittedName>
        <fullName evidence="5">Small GTPase</fullName>
    </submittedName>
</protein>
<dbReference type="SMART" id="SM00175">
    <property type="entry name" value="RAB"/>
    <property type="match status" value="1"/>
</dbReference>
<gene>
    <name evidence="3" type="ORF">HNAJ_LOCUS10027</name>
</gene>
<keyword evidence="4" id="KW-1185">Reference proteome</keyword>
<dbReference type="EMBL" id="UZAE01012852">
    <property type="protein sequence ID" value="VDO07013.1"/>
    <property type="molecule type" value="Genomic_DNA"/>
</dbReference>
<dbReference type="Pfam" id="PF00071">
    <property type="entry name" value="Ras"/>
    <property type="match status" value="1"/>
</dbReference>
<dbReference type="Gene3D" id="3.40.50.300">
    <property type="entry name" value="P-loop containing nucleotide triphosphate hydrolases"/>
    <property type="match status" value="1"/>
</dbReference>
<dbReference type="PROSITE" id="PS51419">
    <property type="entry name" value="RAB"/>
    <property type="match status" value="1"/>
</dbReference>
<dbReference type="STRING" id="102285.A0A0R3TR40"/>
<dbReference type="GO" id="GO:0003924">
    <property type="term" value="F:GTPase activity"/>
    <property type="evidence" value="ECO:0007669"/>
    <property type="project" value="InterPro"/>
</dbReference>
<evidence type="ECO:0000313" key="4">
    <source>
        <dbReference type="Proteomes" id="UP000278807"/>
    </source>
</evidence>
<evidence type="ECO:0000313" key="5">
    <source>
        <dbReference type="WBParaSite" id="HNAJ_0001003201-mRNA-1"/>
    </source>
</evidence>
<name>A0A0R3TR40_RODNA</name>
<proteinExistence type="inferred from homology"/>
<reference evidence="5" key="1">
    <citation type="submission" date="2017-02" db="UniProtKB">
        <authorList>
            <consortium name="WormBaseParasite"/>
        </authorList>
    </citation>
    <scope>IDENTIFICATION</scope>
</reference>
<dbReference type="GO" id="GO:0005525">
    <property type="term" value="F:GTP binding"/>
    <property type="evidence" value="ECO:0007669"/>
    <property type="project" value="InterPro"/>
</dbReference>
<evidence type="ECO:0000256" key="2">
    <source>
        <dbReference type="ARBA" id="ARBA00022741"/>
    </source>
</evidence>